<organism evidence="2 3">
    <name type="scientific">Allotamlana fucoidanivorans</name>
    <dbReference type="NCBI Taxonomy" id="2583814"/>
    <lineage>
        <taxon>Bacteria</taxon>
        <taxon>Pseudomonadati</taxon>
        <taxon>Bacteroidota</taxon>
        <taxon>Flavobacteriia</taxon>
        <taxon>Flavobacteriales</taxon>
        <taxon>Flavobacteriaceae</taxon>
        <taxon>Allotamlana</taxon>
    </lineage>
</organism>
<reference evidence="2 3" key="1">
    <citation type="submission" date="2019-05" db="EMBL/GenBank/DDBJ databases">
        <title>Tamlana fucoidanivorans sp. nov., isolated from the surface of algae collected from Fujian province in China.</title>
        <authorList>
            <person name="Li J."/>
        </authorList>
    </citation>
    <scope>NUCLEOTIDE SEQUENCE [LARGE SCALE GENOMIC DNA]</scope>
    <source>
        <strain evidence="2 3">CW2-9</strain>
    </source>
</reference>
<dbReference type="RefSeq" id="WP_139696554.1">
    <property type="nucleotide sequence ID" value="NZ_CP074074.1"/>
</dbReference>
<accession>A0A5C4SM56</accession>
<keyword evidence="3" id="KW-1185">Reference proteome</keyword>
<evidence type="ECO:0000256" key="1">
    <source>
        <dbReference type="SAM" id="Phobius"/>
    </source>
</evidence>
<feature type="transmembrane region" description="Helical" evidence="1">
    <location>
        <begin position="41"/>
        <end position="61"/>
    </location>
</feature>
<evidence type="ECO:0000313" key="3">
    <source>
        <dbReference type="Proteomes" id="UP000308713"/>
    </source>
</evidence>
<keyword evidence="1" id="KW-0472">Membrane</keyword>
<dbReference type="AlphaFoldDB" id="A0A5C4SM56"/>
<protein>
    <submittedName>
        <fullName evidence="2">Uncharacterized protein</fullName>
    </submittedName>
</protein>
<name>A0A5C4SM56_9FLAO</name>
<sequence>MRIFKEEQRFTQSWLLIVIGLSIMIPLIFLTNGLIAKQISLLNYLLISSFIILCCSFIFIFKLNTRIDEIGIHYQFFPIHRNLKTIYWKDIFSAKTRKYNAIKEYGGWGLRGGSLLGGKNIAINVKGNIGLQLTLKNKKRILIGTQKKSEIDRVISRYLNQN</sequence>
<dbReference type="OrthoDB" id="582675at2"/>
<keyword evidence="1" id="KW-0812">Transmembrane</keyword>
<feature type="transmembrane region" description="Helical" evidence="1">
    <location>
        <begin position="12"/>
        <end position="35"/>
    </location>
</feature>
<dbReference type="EMBL" id="VDCS01000007">
    <property type="protein sequence ID" value="TNJ44591.1"/>
    <property type="molecule type" value="Genomic_DNA"/>
</dbReference>
<proteinExistence type="predicted"/>
<keyword evidence="1" id="KW-1133">Transmembrane helix</keyword>
<comment type="caution">
    <text evidence="2">The sequence shown here is derived from an EMBL/GenBank/DDBJ whole genome shotgun (WGS) entry which is preliminary data.</text>
</comment>
<gene>
    <name evidence="2" type="ORF">FGF67_08065</name>
</gene>
<dbReference type="Proteomes" id="UP000308713">
    <property type="component" value="Unassembled WGS sequence"/>
</dbReference>
<evidence type="ECO:0000313" key="2">
    <source>
        <dbReference type="EMBL" id="TNJ44591.1"/>
    </source>
</evidence>